<organism evidence="1 2">
    <name type="scientific">Paraburkholderia elongata</name>
    <dbReference type="NCBI Taxonomy" id="2675747"/>
    <lineage>
        <taxon>Bacteria</taxon>
        <taxon>Pseudomonadati</taxon>
        <taxon>Pseudomonadota</taxon>
        <taxon>Betaproteobacteria</taxon>
        <taxon>Burkholderiales</taxon>
        <taxon>Burkholderiaceae</taxon>
        <taxon>Paraburkholderia</taxon>
    </lineage>
</organism>
<comment type="caution">
    <text evidence="1">The sequence shown here is derived from an EMBL/GenBank/DDBJ whole genome shotgun (WGS) entry which is preliminary data.</text>
</comment>
<name>A0A972NKA5_9BURK</name>
<sequence>MPTGKPVTVADYIAKWLSEQLEPHADAIAKGAVFLEELSKQIHAAAENAAASLQGPLVALSKVDWADVKRRLDSLPEKSKSAMILAASSGWFFGWNDSLEGVLTLVEKLDVAGSNDVDGILVKYHRENFESSVRDLIEGHPKRAAVITAAVQAHKTSTTDGYFLSIPIFIAQADGLLSEISDLQSPLSAKGLKALRASLEGDLEYADLLYPLLILGELDFLKSAAERKIAAGASGQAFTALNRHQVMHGESWDYGNEINSLKAFSFLLFIGVHLPLILKEKSDSENNHRPLR</sequence>
<reference evidence="1 2" key="1">
    <citation type="submission" date="2019-11" db="EMBL/GenBank/DDBJ databases">
        <title>Metabolism of dissolved organic matter in forest soils.</title>
        <authorList>
            <person name="Cyle K.T."/>
            <person name="Wilhelm R.C."/>
            <person name="Martinez C.E."/>
        </authorList>
    </citation>
    <scope>NUCLEOTIDE SEQUENCE [LARGE SCALE GENOMIC DNA]</scope>
    <source>
        <strain evidence="1 2">5N</strain>
    </source>
</reference>
<protein>
    <submittedName>
        <fullName evidence="1">Uncharacterized protein</fullName>
    </submittedName>
</protein>
<gene>
    <name evidence="1" type="ORF">GNZ13_07430</name>
</gene>
<proteinExistence type="predicted"/>
<dbReference type="EMBL" id="WOEZ01000040">
    <property type="protein sequence ID" value="NPT54442.1"/>
    <property type="molecule type" value="Genomic_DNA"/>
</dbReference>
<dbReference type="Proteomes" id="UP000655523">
    <property type="component" value="Unassembled WGS sequence"/>
</dbReference>
<evidence type="ECO:0000313" key="1">
    <source>
        <dbReference type="EMBL" id="NPT54442.1"/>
    </source>
</evidence>
<keyword evidence="2" id="KW-1185">Reference proteome</keyword>
<dbReference type="RefSeq" id="WP_172161916.1">
    <property type="nucleotide sequence ID" value="NZ_WOEZ01000040.1"/>
</dbReference>
<dbReference type="AlphaFoldDB" id="A0A972NKA5"/>
<evidence type="ECO:0000313" key="2">
    <source>
        <dbReference type="Proteomes" id="UP000655523"/>
    </source>
</evidence>
<accession>A0A972NKA5</accession>